<keyword evidence="10" id="KW-0813">Transport</keyword>
<evidence type="ECO:0000256" key="3">
    <source>
        <dbReference type="ARBA" id="ARBA00022989"/>
    </source>
</evidence>
<feature type="transmembrane region" description="Helical" evidence="6">
    <location>
        <begin position="270"/>
        <end position="293"/>
    </location>
</feature>
<feature type="chain" id="PRO_5043785187" evidence="7">
    <location>
        <begin position="20"/>
        <end position="796"/>
    </location>
</feature>
<name>A0AAV1F4A4_XYRNO</name>
<feature type="domain" description="Sodium ion transport-associated" evidence="9">
    <location>
        <begin position="487"/>
        <end position="551"/>
    </location>
</feature>
<dbReference type="PANTHER" id="PTHR10037:SF288">
    <property type="entry name" value="SODIUM CHANNEL PROTEIN PARA"/>
    <property type="match status" value="1"/>
</dbReference>
<feature type="transmembrane region" description="Helical" evidence="6">
    <location>
        <begin position="369"/>
        <end position="389"/>
    </location>
</feature>
<keyword evidence="10" id="KW-0407">Ion channel</keyword>
<feature type="region of interest" description="Disordered" evidence="5">
    <location>
        <begin position="474"/>
        <end position="511"/>
    </location>
</feature>
<feature type="transmembrane region" description="Helical" evidence="6">
    <location>
        <begin position="401"/>
        <end position="427"/>
    </location>
</feature>
<evidence type="ECO:0000256" key="1">
    <source>
        <dbReference type="ARBA" id="ARBA00004141"/>
    </source>
</evidence>
<feature type="transmembrane region" description="Helical" evidence="6">
    <location>
        <begin position="232"/>
        <end position="250"/>
    </location>
</feature>
<dbReference type="GO" id="GO:0086010">
    <property type="term" value="P:membrane depolarization during action potential"/>
    <property type="evidence" value="ECO:0007669"/>
    <property type="project" value="TreeGrafter"/>
</dbReference>
<feature type="transmembrane region" description="Helical" evidence="6">
    <location>
        <begin position="202"/>
        <end position="220"/>
    </location>
</feature>
<keyword evidence="4 6" id="KW-0472">Membrane</keyword>
<dbReference type="GO" id="GO:0005248">
    <property type="term" value="F:voltage-gated sodium channel activity"/>
    <property type="evidence" value="ECO:0007669"/>
    <property type="project" value="InterPro"/>
</dbReference>
<feature type="domain" description="Ion transport" evidence="8">
    <location>
        <begin position="34"/>
        <end position="112"/>
    </location>
</feature>
<dbReference type="FunFam" id="1.20.120.350:FF:000068">
    <property type="entry name" value="Sodium channel protein"/>
    <property type="match status" value="1"/>
</dbReference>
<dbReference type="PANTHER" id="PTHR10037">
    <property type="entry name" value="VOLTAGE-GATED CATION CHANNEL CALCIUM AND SODIUM"/>
    <property type="match status" value="1"/>
</dbReference>
<feature type="transmembrane region" description="Helical" evidence="6">
    <location>
        <begin position="598"/>
        <end position="620"/>
    </location>
</feature>
<dbReference type="GO" id="GO:0001518">
    <property type="term" value="C:voltage-gated sodium channel complex"/>
    <property type="evidence" value="ECO:0007669"/>
    <property type="project" value="InterPro"/>
</dbReference>
<dbReference type="InterPro" id="IPR043203">
    <property type="entry name" value="VGCC_Ca_Na"/>
</dbReference>
<evidence type="ECO:0000259" key="9">
    <source>
        <dbReference type="Pfam" id="PF06512"/>
    </source>
</evidence>
<comment type="subcellular location">
    <subcellularLocation>
        <location evidence="1">Membrane</location>
        <topology evidence="1">Multi-pass membrane protein</topology>
    </subcellularLocation>
</comment>
<dbReference type="AlphaFoldDB" id="A0AAV1F4A4"/>
<dbReference type="EMBL" id="OY660868">
    <property type="protein sequence ID" value="CAJ1055770.1"/>
    <property type="molecule type" value="Genomic_DNA"/>
</dbReference>
<feature type="domain" description="Ion transport" evidence="8">
    <location>
        <begin position="201"/>
        <end position="424"/>
    </location>
</feature>
<sequence length="796" mass="91034">MKLINTFFLVSWTPACGNASDSGSCPEGFTCMSVGKNPNYGYTNFDWFGPSLLNMIRLLSKDFWENLFMLTLRASGQTHLLVFILVFFPGCFCLLCFILAVVAMAIGEQEKAAVVEARLKENDFLQIQAALMSINEDEQVRKKKQVKTGRQEVTVSYLSSADSEGSGDTCPSLPSRLCPESNCCSCWLWLKLRLHTVVMDPLFDLGVILILIINTLFMAVEHYPMTEHFERTLSEASLVFTFIFLAEMVLKIVAMGPSSYFKVGWNIFDSIIVVLTILELAIRSILFGSPFSFNLLRVFRLARWWPSFRLYLKLVWSSLWALRNLTLVLVLVVFLYSVVGLHLFGRDYKDCVCRIAQDCELPRWHMNDFFHSFLMVFRVLVWGWIETMWDCMEVSNKTTCVVFFMTLMIVGKLLVLSLFLTLLLSWICSESLVPSEQTESPEPRSALVRIFRKMKKKKKEEDLVLDVVTSDPTRDQQNAAIARTEGEPEPEGKKEEKEKKKKEDRHSNHDDLKTMTPEDCCCEGCYHCCPLLDLNKSQSTGRVWSNFRRTCLTIVQHQTFETFIIIIIVMSSLALVFEDIHLPQRHSLKQVVEAADQVFTFVFLLEMLLKWSALGLRRYFTDAWCWLDFIILNVSLTCFTADLLGLSGLGTAICSMRALMPLRVLSRFRGLRVVIQTLLRSLPTLLNVVLVSVTVWLVFSILGVNLFAGKFRYCFNETSEEYFLSEDVHNKSECFYLMDMNFTEIRWKNIYSNFDSVGSGYLSLFLVALSASPMDVFYASTDATLVGTLFKNLTGS</sequence>
<evidence type="ECO:0000256" key="2">
    <source>
        <dbReference type="ARBA" id="ARBA00022692"/>
    </source>
</evidence>
<protein>
    <submittedName>
        <fullName evidence="10">Sodium channel protein type 3 subunit alpha-like</fullName>
    </submittedName>
</protein>
<keyword evidence="11" id="KW-1185">Reference proteome</keyword>
<evidence type="ECO:0000256" key="7">
    <source>
        <dbReference type="SAM" id="SignalP"/>
    </source>
</evidence>
<keyword evidence="2 6" id="KW-0812">Transmembrane</keyword>
<reference evidence="10" key="1">
    <citation type="submission" date="2023-08" db="EMBL/GenBank/DDBJ databases">
        <authorList>
            <person name="Alioto T."/>
            <person name="Alioto T."/>
            <person name="Gomez Garrido J."/>
        </authorList>
    </citation>
    <scope>NUCLEOTIDE SEQUENCE</scope>
</reference>
<keyword evidence="10" id="KW-0406">Ion transport</keyword>
<evidence type="ECO:0000313" key="11">
    <source>
        <dbReference type="Proteomes" id="UP001178508"/>
    </source>
</evidence>
<dbReference type="Pfam" id="PF06512">
    <property type="entry name" value="Na_trans_assoc"/>
    <property type="match status" value="1"/>
</dbReference>
<dbReference type="InterPro" id="IPR010526">
    <property type="entry name" value="Na_trans_assoc_dom"/>
</dbReference>
<feature type="signal peptide" evidence="7">
    <location>
        <begin position="1"/>
        <end position="19"/>
    </location>
</feature>
<dbReference type="Pfam" id="PF00520">
    <property type="entry name" value="Ion_trans"/>
    <property type="match status" value="3"/>
</dbReference>
<dbReference type="GO" id="GO:0019228">
    <property type="term" value="P:neuronal action potential"/>
    <property type="evidence" value="ECO:0007669"/>
    <property type="project" value="TreeGrafter"/>
</dbReference>
<feature type="domain" description="Ion transport" evidence="8">
    <location>
        <begin position="557"/>
        <end position="784"/>
    </location>
</feature>
<dbReference type="Gene3D" id="1.20.120.350">
    <property type="entry name" value="Voltage-gated potassium channels. Chain C"/>
    <property type="match status" value="2"/>
</dbReference>
<keyword evidence="7" id="KW-0732">Signal</keyword>
<evidence type="ECO:0000256" key="6">
    <source>
        <dbReference type="SAM" id="Phobius"/>
    </source>
</evidence>
<feature type="compositionally biased region" description="Basic and acidic residues" evidence="5">
    <location>
        <begin position="484"/>
        <end position="498"/>
    </location>
</feature>
<feature type="transmembrane region" description="Helical" evidence="6">
    <location>
        <begin position="314"/>
        <end position="339"/>
    </location>
</feature>
<evidence type="ECO:0000259" key="8">
    <source>
        <dbReference type="Pfam" id="PF00520"/>
    </source>
</evidence>
<dbReference type="InterPro" id="IPR005821">
    <property type="entry name" value="Ion_trans_dom"/>
</dbReference>
<dbReference type="SUPFAM" id="SSF81324">
    <property type="entry name" value="Voltage-gated potassium channels"/>
    <property type="match status" value="2"/>
</dbReference>
<accession>A0AAV1F4A4</accession>
<evidence type="ECO:0000256" key="5">
    <source>
        <dbReference type="SAM" id="MobiDB-lite"/>
    </source>
</evidence>
<keyword evidence="3 6" id="KW-1133">Transmembrane helix</keyword>
<dbReference type="Proteomes" id="UP001178508">
    <property type="component" value="Chromosome 5"/>
</dbReference>
<gene>
    <name evidence="10" type="ORF">XNOV1_A026978</name>
</gene>
<evidence type="ECO:0000256" key="4">
    <source>
        <dbReference type="ARBA" id="ARBA00023136"/>
    </source>
</evidence>
<feature type="transmembrane region" description="Helical" evidence="6">
    <location>
        <begin position="626"/>
        <end position="659"/>
    </location>
</feature>
<organism evidence="10 11">
    <name type="scientific">Xyrichtys novacula</name>
    <name type="common">Pearly razorfish</name>
    <name type="synonym">Hemipteronotus novacula</name>
    <dbReference type="NCBI Taxonomy" id="13765"/>
    <lineage>
        <taxon>Eukaryota</taxon>
        <taxon>Metazoa</taxon>
        <taxon>Chordata</taxon>
        <taxon>Craniata</taxon>
        <taxon>Vertebrata</taxon>
        <taxon>Euteleostomi</taxon>
        <taxon>Actinopterygii</taxon>
        <taxon>Neopterygii</taxon>
        <taxon>Teleostei</taxon>
        <taxon>Neoteleostei</taxon>
        <taxon>Acanthomorphata</taxon>
        <taxon>Eupercaria</taxon>
        <taxon>Labriformes</taxon>
        <taxon>Labridae</taxon>
        <taxon>Xyrichtys</taxon>
    </lineage>
</organism>
<feature type="transmembrane region" description="Helical" evidence="6">
    <location>
        <begin position="80"/>
        <end position="106"/>
    </location>
</feature>
<proteinExistence type="predicted"/>
<evidence type="ECO:0000313" key="10">
    <source>
        <dbReference type="EMBL" id="CAJ1055770.1"/>
    </source>
</evidence>
<dbReference type="InterPro" id="IPR027359">
    <property type="entry name" value="Volt_channel_dom_sf"/>
</dbReference>
<feature type="transmembrane region" description="Helical" evidence="6">
    <location>
        <begin position="685"/>
        <end position="708"/>
    </location>
</feature>
<dbReference type="Gene3D" id="1.10.287.70">
    <property type="match status" value="3"/>
</dbReference>
<feature type="transmembrane region" description="Helical" evidence="6">
    <location>
        <begin position="559"/>
        <end position="577"/>
    </location>
</feature>